<gene>
    <name evidence="1" type="ORF">AM493_17020</name>
</gene>
<proteinExistence type="predicted"/>
<organism evidence="1 2">
    <name type="scientific">Flavobacterium akiainvivens</name>
    <dbReference type="NCBI Taxonomy" id="1202724"/>
    <lineage>
        <taxon>Bacteria</taxon>
        <taxon>Pseudomonadati</taxon>
        <taxon>Bacteroidota</taxon>
        <taxon>Flavobacteriia</taxon>
        <taxon>Flavobacteriales</taxon>
        <taxon>Flavobacteriaceae</taxon>
        <taxon>Flavobacterium</taxon>
    </lineage>
</organism>
<protein>
    <submittedName>
        <fullName evidence="1">Uncharacterized protein</fullName>
    </submittedName>
</protein>
<evidence type="ECO:0000313" key="2">
    <source>
        <dbReference type="Proteomes" id="UP000037755"/>
    </source>
</evidence>
<dbReference type="EMBL" id="LIYD01000005">
    <property type="protein sequence ID" value="KOS07553.1"/>
    <property type="molecule type" value="Genomic_DNA"/>
</dbReference>
<name>A0A0M8MBB5_9FLAO</name>
<accession>A0A0M8MBB5</accession>
<comment type="caution">
    <text evidence="1">The sequence shown here is derived from an EMBL/GenBank/DDBJ whole genome shotgun (WGS) entry which is preliminary data.</text>
</comment>
<keyword evidence="2" id="KW-1185">Reference proteome</keyword>
<dbReference type="AlphaFoldDB" id="A0A0M8MBB5"/>
<sequence length="122" mass="13833">MITPINANKIMKKKVLVYDSEVGYYNLLKNNIKDGFEFDICNGCANSKGFDAVAFFMHDKIEALDIARLYSNDKPFILAADNGHAGIKQEENMYVINTSLPHDDILKMLKGIFNELQPQMQV</sequence>
<dbReference type="PATRIC" id="fig|1202724.3.peg.3533"/>
<evidence type="ECO:0000313" key="1">
    <source>
        <dbReference type="EMBL" id="KOS07553.1"/>
    </source>
</evidence>
<reference evidence="1 2" key="1">
    <citation type="submission" date="2015-08" db="EMBL/GenBank/DDBJ databases">
        <title>Whole genome sequence of Flavobacterium akiainvivens IK-1T, from decaying Wikstroemia oahuensis, an endemic Hawaiian shrub.</title>
        <authorList>
            <person name="Wan X."/>
            <person name="Hou S."/>
            <person name="Saito J."/>
            <person name="Donachie S."/>
        </authorList>
    </citation>
    <scope>NUCLEOTIDE SEQUENCE [LARGE SCALE GENOMIC DNA]</scope>
    <source>
        <strain evidence="1 2">IK-1</strain>
    </source>
</reference>
<dbReference type="Proteomes" id="UP000037755">
    <property type="component" value="Unassembled WGS sequence"/>
</dbReference>